<name>A0AAE1Y3J3_9LAMI</name>
<keyword evidence="4" id="KW-0804">Transcription</keyword>
<proteinExistence type="predicted"/>
<dbReference type="AlphaFoldDB" id="A0AAE1Y3J3"/>
<keyword evidence="5" id="KW-0539">Nucleus</keyword>
<evidence type="ECO:0000256" key="3">
    <source>
        <dbReference type="ARBA" id="ARBA00023125"/>
    </source>
</evidence>
<dbReference type="GO" id="GO:0005634">
    <property type="term" value="C:nucleus"/>
    <property type="evidence" value="ECO:0007669"/>
    <property type="project" value="UniProtKB-SubCell"/>
</dbReference>
<evidence type="ECO:0000256" key="4">
    <source>
        <dbReference type="ARBA" id="ARBA00023163"/>
    </source>
</evidence>
<evidence type="ECO:0000256" key="2">
    <source>
        <dbReference type="ARBA" id="ARBA00023015"/>
    </source>
</evidence>
<feature type="compositionally biased region" description="Basic residues" evidence="6">
    <location>
        <begin position="73"/>
        <end position="82"/>
    </location>
</feature>
<sequence length="145" mass="16543">MATPEPFIIPDGWKLVTKVDSKGTSVQYYTNVLGQRFYSKEDLLRNIKDAKQRGLSIYDPEFNASSLEASNSRGKKKKRKGVKSSMKQKQVKKEPEIQGGRSAFHIRDQTIGTDKCRTSRRLAGLEPELKCEFKLDKALEYVIKD</sequence>
<reference evidence="7" key="1">
    <citation type="submission" date="2020-06" db="EMBL/GenBank/DDBJ databases">
        <authorList>
            <person name="Li T."/>
            <person name="Hu X."/>
            <person name="Zhang T."/>
            <person name="Song X."/>
            <person name="Zhang H."/>
            <person name="Dai N."/>
            <person name="Sheng W."/>
            <person name="Hou X."/>
            <person name="Wei L."/>
        </authorList>
    </citation>
    <scope>NUCLEOTIDE SEQUENCE</scope>
    <source>
        <strain evidence="7">3651</strain>
        <tissue evidence="7">Leaf</tissue>
    </source>
</reference>
<dbReference type="InterPro" id="IPR016177">
    <property type="entry name" value="DNA-bd_dom_sf"/>
</dbReference>
<dbReference type="EMBL" id="JACGWO010000007">
    <property type="protein sequence ID" value="KAK4423054.1"/>
    <property type="molecule type" value="Genomic_DNA"/>
</dbReference>
<protein>
    <recommendedName>
        <fullName evidence="9">MBD domain-containing protein</fullName>
    </recommendedName>
</protein>
<accession>A0AAE1Y3J3</accession>
<evidence type="ECO:0000313" key="7">
    <source>
        <dbReference type="EMBL" id="KAK4423054.1"/>
    </source>
</evidence>
<evidence type="ECO:0000256" key="6">
    <source>
        <dbReference type="SAM" id="MobiDB-lite"/>
    </source>
</evidence>
<dbReference type="Proteomes" id="UP001293254">
    <property type="component" value="Unassembled WGS sequence"/>
</dbReference>
<dbReference type="Gene3D" id="3.30.890.10">
    <property type="entry name" value="Methyl-cpg-binding Protein 2, Chain A"/>
    <property type="match status" value="1"/>
</dbReference>
<evidence type="ECO:0000256" key="1">
    <source>
        <dbReference type="ARBA" id="ARBA00004123"/>
    </source>
</evidence>
<dbReference type="GO" id="GO:0003677">
    <property type="term" value="F:DNA binding"/>
    <property type="evidence" value="ECO:0007669"/>
    <property type="project" value="UniProtKB-KW"/>
</dbReference>
<feature type="region of interest" description="Disordered" evidence="6">
    <location>
        <begin position="68"/>
        <end position="99"/>
    </location>
</feature>
<dbReference type="SUPFAM" id="SSF54171">
    <property type="entry name" value="DNA-binding domain"/>
    <property type="match status" value="1"/>
</dbReference>
<evidence type="ECO:0000313" key="8">
    <source>
        <dbReference type="Proteomes" id="UP001293254"/>
    </source>
</evidence>
<keyword evidence="8" id="KW-1185">Reference proteome</keyword>
<keyword evidence="3" id="KW-0238">DNA-binding</keyword>
<comment type="caution">
    <text evidence="7">The sequence shown here is derived from an EMBL/GenBank/DDBJ whole genome shotgun (WGS) entry which is preliminary data.</text>
</comment>
<organism evidence="7 8">
    <name type="scientific">Sesamum alatum</name>
    <dbReference type="NCBI Taxonomy" id="300844"/>
    <lineage>
        <taxon>Eukaryota</taxon>
        <taxon>Viridiplantae</taxon>
        <taxon>Streptophyta</taxon>
        <taxon>Embryophyta</taxon>
        <taxon>Tracheophyta</taxon>
        <taxon>Spermatophyta</taxon>
        <taxon>Magnoliopsida</taxon>
        <taxon>eudicotyledons</taxon>
        <taxon>Gunneridae</taxon>
        <taxon>Pentapetalae</taxon>
        <taxon>asterids</taxon>
        <taxon>lamiids</taxon>
        <taxon>Lamiales</taxon>
        <taxon>Pedaliaceae</taxon>
        <taxon>Sesamum</taxon>
    </lineage>
</organism>
<evidence type="ECO:0000256" key="5">
    <source>
        <dbReference type="ARBA" id="ARBA00023242"/>
    </source>
</evidence>
<comment type="subcellular location">
    <subcellularLocation>
        <location evidence="1">Nucleus</location>
    </subcellularLocation>
</comment>
<evidence type="ECO:0008006" key="9">
    <source>
        <dbReference type="Google" id="ProtNLM"/>
    </source>
</evidence>
<keyword evidence="2" id="KW-0805">Transcription regulation</keyword>
<reference evidence="7" key="2">
    <citation type="journal article" date="2024" name="Plant">
        <title>Genomic evolution and insights into agronomic trait innovations of Sesamum species.</title>
        <authorList>
            <person name="Miao H."/>
            <person name="Wang L."/>
            <person name="Qu L."/>
            <person name="Liu H."/>
            <person name="Sun Y."/>
            <person name="Le M."/>
            <person name="Wang Q."/>
            <person name="Wei S."/>
            <person name="Zheng Y."/>
            <person name="Lin W."/>
            <person name="Duan Y."/>
            <person name="Cao H."/>
            <person name="Xiong S."/>
            <person name="Wang X."/>
            <person name="Wei L."/>
            <person name="Li C."/>
            <person name="Ma Q."/>
            <person name="Ju M."/>
            <person name="Zhao R."/>
            <person name="Li G."/>
            <person name="Mu C."/>
            <person name="Tian Q."/>
            <person name="Mei H."/>
            <person name="Zhang T."/>
            <person name="Gao T."/>
            <person name="Zhang H."/>
        </authorList>
    </citation>
    <scope>NUCLEOTIDE SEQUENCE</scope>
    <source>
        <strain evidence="7">3651</strain>
    </source>
</reference>
<gene>
    <name evidence="7" type="ORF">Salat_1888000</name>
</gene>